<evidence type="ECO:0008006" key="7">
    <source>
        <dbReference type="Google" id="ProtNLM"/>
    </source>
</evidence>
<dbReference type="EMBL" id="JACHXK010000023">
    <property type="protein sequence ID" value="MBB3113904.1"/>
    <property type="molecule type" value="Genomic_DNA"/>
</dbReference>
<comment type="caution">
    <text evidence="5">The sequence shown here is derived from an EMBL/GenBank/DDBJ whole genome shotgun (WGS) entry which is preliminary data.</text>
</comment>
<dbReference type="Pfam" id="PF07833">
    <property type="entry name" value="Cu_amine_oxidN1"/>
    <property type="match status" value="1"/>
</dbReference>
<keyword evidence="1" id="KW-0040">ANK repeat</keyword>
<dbReference type="InterPro" id="IPR054384">
    <property type="entry name" value="SecDF_P1_head"/>
</dbReference>
<dbReference type="PROSITE" id="PS50088">
    <property type="entry name" value="ANK_REPEAT"/>
    <property type="match status" value="1"/>
</dbReference>
<dbReference type="Pfam" id="PF22599">
    <property type="entry name" value="SecDF_P1_head"/>
    <property type="match status" value="1"/>
</dbReference>
<feature type="domain" description="Copper amine oxidase-like N-terminal" evidence="3">
    <location>
        <begin position="48"/>
        <end position="145"/>
    </location>
</feature>
<dbReference type="Pfam" id="PF13857">
    <property type="entry name" value="Ank_5"/>
    <property type="match status" value="1"/>
</dbReference>
<dbReference type="Gene3D" id="3.30.457.10">
    <property type="entry name" value="Copper amine oxidase-like, N-terminal domain"/>
    <property type="match status" value="1"/>
</dbReference>
<evidence type="ECO:0000313" key="5">
    <source>
        <dbReference type="EMBL" id="MBB3113904.1"/>
    </source>
</evidence>
<feature type="repeat" description="ANK" evidence="1">
    <location>
        <begin position="232"/>
        <end position="264"/>
    </location>
</feature>
<evidence type="ECO:0000256" key="1">
    <source>
        <dbReference type="PROSITE-ProRule" id="PRU00023"/>
    </source>
</evidence>
<accession>A0A7W5B4A1</accession>
<dbReference type="Gene3D" id="1.25.40.20">
    <property type="entry name" value="Ankyrin repeat-containing domain"/>
    <property type="match status" value="1"/>
</dbReference>
<proteinExistence type="predicted"/>
<dbReference type="InterPro" id="IPR012854">
    <property type="entry name" value="Cu_amine_oxidase-like_N"/>
</dbReference>
<keyword evidence="6" id="KW-1185">Reference proteome</keyword>
<keyword evidence="2" id="KW-0732">Signal</keyword>
<dbReference type="SUPFAM" id="SSF55383">
    <property type="entry name" value="Copper amine oxidase, domain N"/>
    <property type="match status" value="1"/>
</dbReference>
<dbReference type="InterPro" id="IPR036770">
    <property type="entry name" value="Ankyrin_rpt-contain_sf"/>
</dbReference>
<organism evidence="5 6">
    <name type="scientific">Paenibacillus phyllosphaerae</name>
    <dbReference type="NCBI Taxonomy" id="274593"/>
    <lineage>
        <taxon>Bacteria</taxon>
        <taxon>Bacillati</taxon>
        <taxon>Bacillota</taxon>
        <taxon>Bacilli</taxon>
        <taxon>Bacillales</taxon>
        <taxon>Paenibacillaceae</taxon>
        <taxon>Paenibacillus</taxon>
    </lineage>
</organism>
<dbReference type="AlphaFoldDB" id="A0A7W5B4A1"/>
<feature type="domain" description="SecDF P1 head subdomain" evidence="4">
    <location>
        <begin position="323"/>
        <end position="414"/>
    </location>
</feature>
<feature type="chain" id="PRO_5030927333" description="Copper amine oxidase-like N-terminal domain-containing protein" evidence="2">
    <location>
        <begin position="25"/>
        <end position="421"/>
    </location>
</feature>
<gene>
    <name evidence="5" type="ORF">FHS18_006019</name>
</gene>
<protein>
    <recommendedName>
        <fullName evidence="7">Copper amine oxidase-like N-terminal domain-containing protein</fullName>
    </recommendedName>
</protein>
<evidence type="ECO:0000256" key="2">
    <source>
        <dbReference type="SAM" id="SignalP"/>
    </source>
</evidence>
<sequence>MRKWTLLLLVFTLIAIALAPIASAADPAIAQKASQQTSQQAKPIPLYVNGQPVGYKKISVKGVSENMIAVRTAAAALKLKLTWSSMAKEWTLSNASHAIQFKANTTTDEVDHQKKTLRVAPTMEKGTLYIPLRFIVESSGGSLQYYKGHIELFWVLTYDQNQLIHALVKDDAGQLKALLKDWKDLTIPVGVDGIMPYGFAIDTVAEAKAVLEAGFPVNYQDFDYAGSGIPHFGYTLLHNAVSNGKLEVVQLLLDNGADPNLTTRLTNSNALELAIDGKNNASEGFYDYMTPDHEGLVKTFEAMIALIEPLMKVKIYFKDEDGHVLLTSDDIVPGSIEVMEQPGFNGGTQYSLYFTFKDAAKWEQITTDLIGKTLSIYINHLLLAQPRVYYAMTEGNAGVSGAFSEEEIREVAHQFELAVGK</sequence>
<dbReference type="InterPro" id="IPR036582">
    <property type="entry name" value="Mao_N_sf"/>
</dbReference>
<dbReference type="InterPro" id="IPR002110">
    <property type="entry name" value="Ankyrin_rpt"/>
</dbReference>
<reference evidence="5 6" key="1">
    <citation type="submission" date="2020-08" db="EMBL/GenBank/DDBJ databases">
        <title>Genomic Encyclopedia of Type Strains, Phase III (KMG-III): the genomes of soil and plant-associated and newly described type strains.</title>
        <authorList>
            <person name="Whitman W."/>
        </authorList>
    </citation>
    <scope>NUCLEOTIDE SEQUENCE [LARGE SCALE GENOMIC DNA]</scope>
    <source>
        <strain evidence="5 6">CECT 5862</strain>
    </source>
</reference>
<dbReference type="SMART" id="SM00248">
    <property type="entry name" value="ANK"/>
    <property type="match status" value="1"/>
</dbReference>
<dbReference type="SUPFAM" id="SSF48403">
    <property type="entry name" value="Ankyrin repeat"/>
    <property type="match status" value="1"/>
</dbReference>
<dbReference type="PROSITE" id="PS50297">
    <property type="entry name" value="ANK_REP_REGION"/>
    <property type="match status" value="1"/>
</dbReference>
<dbReference type="Proteomes" id="UP000570361">
    <property type="component" value="Unassembled WGS sequence"/>
</dbReference>
<dbReference type="RefSeq" id="WP_183603970.1">
    <property type="nucleotide sequence ID" value="NZ_JACHXK010000023.1"/>
</dbReference>
<evidence type="ECO:0000259" key="3">
    <source>
        <dbReference type="Pfam" id="PF07833"/>
    </source>
</evidence>
<dbReference type="Gene3D" id="3.30.1360.200">
    <property type="match status" value="1"/>
</dbReference>
<evidence type="ECO:0000313" key="6">
    <source>
        <dbReference type="Proteomes" id="UP000570361"/>
    </source>
</evidence>
<name>A0A7W5B4A1_9BACL</name>
<feature type="signal peptide" evidence="2">
    <location>
        <begin position="1"/>
        <end position="24"/>
    </location>
</feature>
<evidence type="ECO:0000259" key="4">
    <source>
        <dbReference type="Pfam" id="PF22599"/>
    </source>
</evidence>